<dbReference type="InterPro" id="IPR033749">
    <property type="entry name" value="Polyprenyl_synt_CS"/>
</dbReference>
<dbReference type="PANTHER" id="PTHR12001">
    <property type="entry name" value="GERANYLGERANYL PYROPHOSPHATE SYNTHASE"/>
    <property type="match status" value="1"/>
</dbReference>
<dbReference type="InterPro" id="IPR008949">
    <property type="entry name" value="Isoprenoid_synthase_dom_sf"/>
</dbReference>
<organism evidence="6">
    <name type="scientific">freshwater metagenome</name>
    <dbReference type="NCBI Taxonomy" id="449393"/>
    <lineage>
        <taxon>unclassified sequences</taxon>
        <taxon>metagenomes</taxon>
        <taxon>ecological metagenomes</taxon>
    </lineage>
</organism>
<keyword evidence="3" id="KW-0808">Transferase</keyword>
<comment type="cofactor">
    <cofactor evidence="1">
        <name>Mg(2+)</name>
        <dbReference type="ChEBI" id="CHEBI:18420"/>
    </cofactor>
</comment>
<dbReference type="GO" id="GO:0008299">
    <property type="term" value="P:isoprenoid biosynthetic process"/>
    <property type="evidence" value="ECO:0007669"/>
    <property type="project" value="InterPro"/>
</dbReference>
<evidence type="ECO:0000256" key="1">
    <source>
        <dbReference type="ARBA" id="ARBA00001946"/>
    </source>
</evidence>
<gene>
    <name evidence="6" type="ORF">UFOPK3516_01397</name>
</gene>
<dbReference type="SFLD" id="SFLDG01017">
    <property type="entry name" value="Polyprenyl_Transferase_Like"/>
    <property type="match status" value="1"/>
</dbReference>
<comment type="similarity">
    <text evidence="2">Belongs to the FPP/GGPP synthase family.</text>
</comment>
<keyword evidence="5" id="KW-0460">Magnesium</keyword>
<dbReference type="GO" id="GO:0004659">
    <property type="term" value="F:prenyltransferase activity"/>
    <property type="evidence" value="ECO:0007669"/>
    <property type="project" value="InterPro"/>
</dbReference>
<dbReference type="Pfam" id="PF00348">
    <property type="entry name" value="polyprenyl_synt"/>
    <property type="match status" value="1"/>
</dbReference>
<evidence type="ECO:0000256" key="5">
    <source>
        <dbReference type="ARBA" id="ARBA00022842"/>
    </source>
</evidence>
<keyword evidence="4" id="KW-0479">Metal-binding</keyword>
<dbReference type="InterPro" id="IPR000092">
    <property type="entry name" value="Polyprenyl_synt"/>
</dbReference>
<dbReference type="Gene3D" id="1.10.600.10">
    <property type="entry name" value="Farnesyl Diphosphate Synthase"/>
    <property type="match status" value="1"/>
</dbReference>
<sequence length="349" mass="37350">MTVDKPPRSPLGLRDRLFASADTKKLAGIIDEGIREVEAGLPAELHFGDDLADTVGRYLLDAGGKRMRPMLALLMAQFGDGATPDVITAARAIEMTHLASLYHDDVMDEAPLRRGVESAHMRWTNSVAILTGDLLFSRASTLMSRLGVEAMQLQSETFERLCVGQLHETTGPAAGVDPVDHYFSVLADKTGSLISAAARAGIRYSGAPAEFEEPARVFGEKIGIAFQLADDVIDLSPASDATGKKAGTDLKAGVPTLPTLLLERDRDRDPVAASLLTRLRDDAQSADAAAEADLPEAVRALYDHPVTQATRDEALRFAREAMDALAPLPETPAKKALSVFADHVVSRTG</sequence>
<dbReference type="PROSITE" id="PS00444">
    <property type="entry name" value="POLYPRENYL_SYNTHASE_2"/>
    <property type="match status" value="1"/>
</dbReference>
<name>A0A6J7GRR2_9ZZZZ</name>
<dbReference type="CDD" id="cd00685">
    <property type="entry name" value="Trans_IPPS_HT"/>
    <property type="match status" value="1"/>
</dbReference>
<dbReference type="SFLD" id="SFLDS00005">
    <property type="entry name" value="Isoprenoid_Synthase_Type_I"/>
    <property type="match status" value="1"/>
</dbReference>
<dbReference type="EMBL" id="CAFBMB010000148">
    <property type="protein sequence ID" value="CAB4909428.1"/>
    <property type="molecule type" value="Genomic_DNA"/>
</dbReference>
<dbReference type="PANTHER" id="PTHR12001:SF69">
    <property type="entry name" value="ALL TRANS-POLYPRENYL-DIPHOSPHATE SYNTHASE PDSS1"/>
    <property type="match status" value="1"/>
</dbReference>
<dbReference type="AlphaFoldDB" id="A0A6J7GRR2"/>
<dbReference type="GO" id="GO:0046872">
    <property type="term" value="F:metal ion binding"/>
    <property type="evidence" value="ECO:0007669"/>
    <property type="project" value="UniProtKB-KW"/>
</dbReference>
<evidence type="ECO:0000256" key="2">
    <source>
        <dbReference type="ARBA" id="ARBA00006706"/>
    </source>
</evidence>
<accession>A0A6J7GRR2</accession>
<evidence type="ECO:0000256" key="4">
    <source>
        <dbReference type="ARBA" id="ARBA00022723"/>
    </source>
</evidence>
<proteinExistence type="inferred from homology"/>
<dbReference type="SUPFAM" id="SSF48576">
    <property type="entry name" value="Terpenoid synthases"/>
    <property type="match status" value="1"/>
</dbReference>
<evidence type="ECO:0000313" key="6">
    <source>
        <dbReference type="EMBL" id="CAB4909428.1"/>
    </source>
</evidence>
<reference evidence="6" key="1">
    <citation type="submission" date="2020-05" db="EMBL/GenBank/DDBJ databases">
        <authorList>
            <person name="Chiriac C."/>
            <person name="Salcher M."/>
            <person name="Ghai R."/>
            <person name="Kavagutti S V."/>
        </authorList>
    </citation>
    <scope>NUCLEOTIDE SEQUENCE</scope>
</reference>
<evidence type="ECO:0000256" key="3">
    <source>
        <dbReference type="ARBA" id="ARBA00022679"/>
    </source>
</evidence>
<protein>
    <submittedName>
        <fullName evidence="6">Unannotated protein</fullName>
    </submittedName>
</protein>